<dbReference type="EMBL" id="CP008849">
    <property type="protein sequence ID" value="AIF99664.1"/>
    <property type="molecule type" value="Genomic_DNA"/>
</dbReference>
<evidence type="ECO:0000256" key="1">
    <source>
        <dbReference type="SAM" id="Phobius"/>
    </source>
</evidence>
<keyword evidence="1" id="KW-1133">Transmembrane helix</keyword>
<gene>
    <name evidence="3" type="ORF">EP13_13775</name>
</gene>
<dbReference type="Pfam" id="PF06707">
    <property type="entry name" value="DUF1194"/>
    <property type="match status" value="1"/>
</dbReference>
<dbReference type="Proteomes" id="UP000056090">
    <property type="component" value="Chromosome"/>
</dbReference>
<sequence>MKAFKSCLTTCLVFFFLSPVCRADLIDSKLALVIDVSASVSDSDYQFQIQAFETAFNHPTVLANIDALNEGILVEVFFFSSSAVSADIDMLLTSAADAAVFSTMIGALTRPFSEGTSPADGMILASDWLLDSTVWESPSLLALVVGDGYGSYHNDGAARDAAQANGVTINGLAVDDPGYFIDACLPGGYYFENIITADGQCYQANSYADFEQALTLALIDATETPRLVAAPRPLAIFAFSFLLFTCIRSVLFRCLSVKYA</sequence>
<dbReference type="InterPro" id="IPR036465">
    <property type="entry name" value="vWFA_dom_sf"/>
</dbReference>
<evidence type="ECO:0000313" key="3">
    <source>
        <dbReference type="EMBL" id="AIF99664.1"/>
    </source>
</evidence>
<dbReference type="CDD" id="cd00198">
    <property type="entry name" value="vWFA"/>
    <property type="match status" value="1"/>
</dbReference>
<reference evidence="3 4" key="1">
    <citation type="submission" date="2014-06" db="EMBL/GenBank/DDBJ databases">
        <title>Genomes of Alteromonas australica, a world apart.</title>
        <authorList>
            <person name="Gonzaga A."/>
            <person name="Lopez-Perez M."/>
            <person name="Rodriguez-Valera F."/>
        </authorList>
    </citation>
    <scope>NUCLEOTIDE SEQUENCE [LARGE SCALE GENOMIC DNA]</scope>
    <source>
        <strain evidence="3 4">H 17</strain>
    </source>
</reference>
<proteinExistence type="predicted"/>
<dbReference type="InterPro" id="IPR010607">
    <property type="entry name" value="DUF1194"/>
</dbReference>
<keyword evidence="2" id="KW-0732">Signal</keyword>
<keyword evidence="1" id="KW-0812">Transmembrane</keyword>
<protein>
    <recommendedName>
        <fullName evidence="5">VWFA domain-containing protein</fullName>
    </recommendedName>
</protein>
<organism evidence="3 4">
    <name type="scientific">Alteromonas australica</name>
    <dbReference type="NCBI Taxonomy" id="589873"/>
    <lineage>
        <taxon>Bacteria</taxon>
        <taxon>Pseudomonadati</taxon>
        <taxon>Pseudomonadota</taxon>
        <taxon>Gammaproteobacteria</taxon>
        <taxon>Alteromonadales</taxon>
        <taxon>Alteromonadaceae</taxon>
        <taxon>Alteromonas/Salinimonas group</taxon>
        <taxon>Alteromonas</taxon>
    </lineage>
</organism>
<feature type="chain" id="PRO_5001707908" description="VWFA domain-containing protein" evidence="2">
    <location>
        <begin position="24"/>
        <end position="260"/>
    </location>
</feature>
<evidence type="ECO:0008006" key="5">
    <source>
        <dbReference type="Google" id="ProtNLM"/>
    </source>
</evidence>
<evidence type="ECO:0000313" key="4">
    <source>
        <dbReference type="Proteomes" id="UP000056090"/>
    </source>
</evidence>
<keyword evidence="1" id="KW-0472">Membrane</keyword>
<feature type="transmembrane region" description="Helical" evidence="1">
    <location>
        <begin position="234"/>
        <end position="255"/>
    </location>
</feature>
<name>A0A075NYA9_9ALTE</name>
<feature type="signal peptide" evidence="2">
    <location>
        <begin position="1"/>
        <end position="23"/>
    </location>
</feature>
<dbReference type="SUPFAM" id="SSF53300">
    <property type="entry name" value="vWA-like"/>
    <property type="match status" value="1"/>
</dbReference>
<dbReference type="KEGG" id="aal:EP13_13775"/>
<accession>A0A075NYA9</accession>
<keyword evidence="4" id="KW-1185">Reference proteome</keyword>
<dbReference type="RefSeq" id="WP_044057735.1">
    <property type="nucleotide sequence ID" value="NZ_CBCSKJ010000002.1"/>
</dbReference>
<dbReference type="GeneID" id="78255970"/>
<evidence type="ECO:0000256" key="2">
    <source>
        <dbReference type="SAM" id="SignalP"/>
    </source>
</evidence>
<dbReference type="AlphaFoldDB" id="A0A075NYA9"/>
<dbReference type="Gene3D" id="3.40.50.410">
    <property type="entry name" value="von Willebrand factor, type A domain"/>
    <property type="match status" value="1"/>
</dbReference>
<dbReference type="eggNOG" id="COG2304">
    <property type="taxonomic scope" value="Bacteria"/>
</dbReference>